<keyword evidence="3 5" id="KW-0040">ANK repeat</keyword>
<dbReference type="InterPro" id="IPR002048">
    <property type="entry name" value="EF_hand_dom"/>
</dbReference>
<feature type="domain" description="EF-hand" evidence="7">
    <location>
        <begin position="696"/>
        <end position="731"/>
    </location>
</feature>
<dbReference type="GO" id="GO:0005509">
    <property type="term" value="F:calcium ion binding"/>
    <property type="evidence" value="ECO:0007669"/>
    <property type="project" value="InterPro"/>
</dbReference>
<evidence type="ECO:0000259" key="6">
    <source>
        <dbReference type="PROSITE" id="PS50011"/>
    </source>
</evidence>
<sequence length="935" mass="104246">MSLTAKRRVQALLGAVRGNNVDRVRHLIEEGDDGDVILNTLGEIRISQDDIKEYTAILCAARFGFDNVVAFLLNQPAVDVNPTNPSEATPLVLACYYGHEATALSLLRHPNININKADADGHTPLMMASLAGLKTVVDKLLAKLDSEAVDQPGYVRTTNSIALRGQSRPFRDCGIARGVSWYPTQSLWYGRTPLRWASGHNGNPDVVRFLLDHDVVDANGLDFWGQTAMHLAVKNKNESCVRVLIGRVDLSIEDNLDQTALMIANKQGYTEIARILGQTFEDPTQAVSCDIVRGLPPDVLAGTPHEAGKSLLQAVQNGQNDIALKLLELDAININVRDETGDTVFIVACLNSKLRIVDAILGRKDFHETINEKGDMRRTAFAQSCQMGLLSVVARLLQEPRIDINATDEIDDTALTLACFFGCTGVVELLLALPPESHDINWQILSTGNTALSHAASEGHTEIVRMLLQFPGIDASICNVDNMRPFDLALENKHYSVVHQFLLTSNACDPQEFVELLSALGPFLTHESAMKILLLNLPFEVLSGTLAPRSSHSHSWTTFLDFSSKVPPHVRISCFEALVASPEYVSVVKDIVCQELAFSTDQDGRKAIEITDATTRSYLFSQLYFCSRYELFQGPPVHVSNTAVVVMAYDHGLCEQVFDENAKHGELTQDGFVKCSQLLGRLTAERTSATQKKHLRAKEAWEMEFRLWDTDNSGKISKAEFVKYGAKYFGGKIKVALKFMKHKSEYKRELDSRKYMSDSFALQCLPSVDEATFQACVAHLAINDDMNMSSYRHLLVMPAADRSLVDIHLRERPSEMKIKAIVHEVATTLAHLHERNLVHGDLKKLNILRVENKFKLIDFDATTRVGQSIGAKFSSGILPPELFHELNSTDEVAAYEAYWADYREDKMVWNKIKPKKKFVVKSYRPEMDVSLLPYE</sequence>
<evidence type="ECO:0000313" key="9">
    <source>
        <dbReference type="EMBL" id="VFT79003.1"/>
    </source>
</evidence>
<feature type="domain" description="Protein kinase" evidence="6">
    <location>
        <begin position="705"/>
        <end position="935"/>
    </location>
</feature>
<comment type="similarity">
    <text evidence="4">Belongs to the protein kinase superfamily. Ser/Thr protein kinase family. CDPK subfamily.</text>
</comment>
<dbReference type="GO" id="GO:0005524">
    <property type="term" value="F:ATP binding"/>
    <property type="evidence" value="ECO:0007669"/>
    <property type="project" value="InterPro"/>
</dbReference>
<dbReference type="InterPro" id="IPR011009">
    <property type="entry name" value="Kinase-like_dom_sf"/>
</dbReference>
<dbReference type="SUPFAM" id="SSF48403">
    <property type="entry name" value="Ankyrin repeat"/>
    <property type="match status" value="2"/>
</dbReference>
<dbReference type="PROSITE" id="PS50222">
    <property type="entry name" value="EF_HAND_2"/>
    <property type="match status" value="1"/>
</dbReference>
<gene>
    <name evidence="9" type="primary">Aste57867_1794</name>
    <name evidence="8" type="ORF">As57867_001792</name>
    <name evidence="9" type="ORF">ASTE57867_1794</name>
</gene>
<organism evidence="9 10">
    <name type="scientific">Aphanomyces stellatus</name>
    <dbReference type="NCBI Taxonomy" id="120398"/>
    <lineage>
        <taxon>Eukaryota</taxon>
        <taxon>Sar</taxon>
        <taxon>Stramenopiles</taxon>
        <taxon>Oomycota</taxon>
        <taxon>Saprolegniomycetes</taxon>
        <taxon>Saprolegniales</taxon>
        <taxon>Verrucalvaceae</taxon>
        <taxon>Aphanomyces</taxon>
    </lineage>
</organism>
<dbReference type="InterPro" id="IPR000719">
    <property type="entry name" value="Prot_kinase_dom"/>
</dbReference>
<dbReference type="SUPFAM" id="SSF47473">
    <property type="entry name" value="EF-hand"/>
    <property type="match status" value="1"/>
</dbReference>
<dbReference type="SMART" id="SM00220">
    <property type="entry name" value="S_TKc"/>
    <property type="match status" value="1"/>
</dbReference>
<dbReference type="Gene3D" id="1.10.510.10">
    <property type="entry name" value="Transferase(Phosphotransferase) domain 1"/>
    <property type="match status" value="1"/>
</dbReference>
<dbReference type="AlphaFoldDB" id="A0A485KAB5"/>
<dbReference type="Gene3D" id="1.10.238.10">
    <property type="entry name" value="EF-hand"/>
    <property type="match status" value="1"/>
</dbReference>
<dbReference type="EMBL" id="CAADRA010000165">
    <property type="protein sequence ID" value="VFT79003.1"/>
    <property type="molecule type" value="Genomic_DNA"/>
</dbReference>
<dbReference type="Gene3D" id="1.25.40.20">
    <property type="entry name" value="Ankyrin repeat-containing domain"/>
    <property type="match status" value="4"/>
</dbReference>
<dbReference type="Pfam" id="PF00069">
    <property type="entry name" value="Pkinase"/>
    <property type="match status" value="1"/>
</dbReference>
<dbReference type="InterPro" id="IPR002110">
    <property type="entry name" value="Ankyrin_rpt"/>
</dbReference>
<protein>
    <submittedName>
        <fullName evidence="9">Aste57867_1794 protein</fullName>
    </submittedName>
</protein>
<dbReference type="InterPro" id="IPR011992">
    <property type="entry name" value="EF-hand-dom_pair"/>
</dbReference>
<evidence type="ECO:0000259" key="7">
    <source>
        <dbReference type="PROSITE" id="PS50222"/>
    </source>
</evidence>
<dbReference type="PROSITE" id="PS50297">
    <property type="entry name" value="ANK_REP_REGION"/>
    <property type="match status" value="1"/>
</dbReference>
<evidence type="ECO:0000256" key="4">
    <source>
        <dbReference type="ARBA" id="ARBA00024334"/>
    </source>
</evidence>
<evidence type="ECO:0000256" key="3">
    <source>
        <dbReference type="ARBA" id="ARBA00023043"/>
    </source>
</evidence>
<dbReference type="InterPro" id="IPR036770">
    <property type="entry name" value="Ankyrin_rpt-contain_sf"/>
</dbReference>
<dbReference type="GO" id="GO:0004672">
    <property type="term" value="F:protein kinase activity"/>
    <property type="evidence" value="ECO:0007669"/>
    <property type="project" value="InterPro"/>
</dbReference>
<evidence type="ECO:0000256" key="1">
    <source>
        <dbReference type="ARBA" id="ARBA00022737"/>
    </source>
</evidence>
<dbReference type="Proteomes" id="UP000332933">
    <property type="component" value="Unassembled WGS sequence"/>
</dbReference>
<accession>A0A485KAB5</accession>
<dbReference type="InterPro" id="IPR018247">
    <property type="entry name" value="EF_Hand_1_Ca_BS"/>
</dbReference>
<evidence type="ECO:0000313" key="10">
    <source>
        <dbReference type="Proteomes" id="UP000332933"/>
    </source>
</evidence>
<dbReference type="PANTHER" id="PTHR24198:SF165">
    <property type="entry name" value="ANKYRIN REPEAT-CONTAINING PROTEIN-RELATED"/>
    <property type="match status" value="1"/>
</dbReference>
<reference evidence="9 10" key="1">
    <citation type="submission" date="2019-03" db="EMBL/GenBank/DDBJ databases">
        <authorList>
            <person name="Gaulin E."/>
            <person name="Dumas B."/>
        </authorList>
    </citation>
    <scope>NUCLEOTIDE SEQUENCE [LARGE SCALE GENOMIC DNA]</scope>
    <source>
        <strain evidence="9">CBS 568.67</strain>
    </source>
</reference>
<name>A0A485KAB5_9STRA</name>
<keyword evidence="2" id="KW-0106">Calcium</keyword>
<dbReference type="PROSITE" id="PS50011">
    <property type="entry name" value="PROTEIN_KINASE_DOM"/>
    <property type="match status" value="1"/>
</dbReference>
<dbReference type="OrthoDB" id="539213at2759"/>
<proteinExistence type="inferred from homology"/>
<dbReference type="PROSITE" id="PS00018">
    <property type="entry name" value="EF_HAND_1"/>
    <property type="match status" value="1"/>
</dbReference>
<keyword evidence="1" id="KW-0677">Repeat</keyword>
<keyword evidence="10" id="KW-1185">Reference proteome</keyword>
<evidence type="ECO:0000256" key="5">
    <source>
        <dbReference type="PROSITE-ProRule" id="PRU00023"/>
    </source>
</evidence>
<dbReference type="SUPFAM" id="SSF56112">
    <property type="entry name" value="Protein kinase-like (PK-like)"/>
    <property type="match status" value="1"/>
</dbReference>
<evidence type="ECO:0000313" key="8">
    <source>
        <dbReference type="EMBL" id="KAF0718273.1"/>
    </source>
</evidence>
<dbReference type="PROSITE" id="PS50088">
    <property type="entry name" value="ANK_REPEAT"/>
    <property type="match status" value="1"/>
</dbReference>
<dbReference type="Pfam" id="PF12796">
    <property type="entry name" value="Ank_2"/>
    <property type="match status" value="4"/>
</dbReference>
<dbReference type="EMBL" id="VJMH01000165">
    <property type="protein sequence ID" value="KAF0718273.1"/>
    <property type="molecule type" value="Genomic_DNA"/>
</dbReference>
<reference evidence="8" key="2">
    <citation type="submission" date="2019-06" db="EMBL/GenBank/DDBJ databases">
        <title>Genomics analysis of Aphanomyces spp. identifies a new class of oomycete effector associated with host adaptation.</title>
        <authorList>
            <person name="Gaulin E."/>
        </authorList>
    </citation>
    <scope>NUCLEOTIDE SEQUENCE</scope>
    <source>
        <strain evidence="8">CBS 578.67</strain>
    </source>
</reference>
<dbReference type="SMART" id="SM00248">
    <property type="entry name" value="ANK"/>
    <property type="match status" value="13"/>
</dbReference>
<evidence type="ECO:0000256" key="2">
    <source>
        <dbReference type="ARBA" id="ARBA00022837"/>
    </source>
</evidence>
<feature type="repeat" description="ANK" evidence="5">
    <location>
        <begin position="447"/>
        <end position="469"/>
    </location>
</feature>
<dbReference type="PANTHER" id="PTHR24198">
    <property type="entry name" value="ANKYRIN REPEAT AND PROTEIN KINASE DOMAIN-CONTAINING PROTEIN"/>
    <property type="match status" value="1"/>
</dbReference>